<dbReference type="Proteomes" id="UP000827892">
    <property type="component" value="Chromosome II"/>
</dbReference>
<keyword evidence="1" id="KW-1133">Transmembrane helix</keyword>
<dbReference type="InterPro" id="IPR036719">
    <property type="entry name" value="Neuro-gated_channel_TM_sf"/>
</dbReference>
<dbReference type="Gene3D" id="1.20.58.390">
    <property type="entry name" value="Neurotransmitter-gated ion-channel transmembrane domain"/>
    <property type="match status" value="1"/>
</dbReference>
<accession>A0AAE9DLY6</accession>
<feature type="transmembrane region" description="Helical" evidence="1">
    <location>
        <begin position="112"/>
        <end position="133"/>
    </location>
</feature>
<dbReference type="AlphaFoldDB" id="A0AAE9DLY6"/>
<feature type="transmembrane region" description="Helical" evidence="1">
    <location>
        <begin position="28"/>
        <end position="46"/>
    </location>
</feature>
<protein>
    <submittedName>
        <fullName evidence="2">Uncharacterized protein</fullName>
    </submittedName>
</protein>
<name>A0AAE9DLY6_CAEBR</name>
<keyword evidence="1" id="KW-0472">Membrane</keyword>
<keyword evidence="1" id="KW-0812">Transmembrane</keyword>
<dbReference type="FunFam" id="1.20.58.390:FF:000124">
    <property type="entry name" value="Protein CBG26995"/>
    <property type="match status" value="1"/>
</dbReference>
<organism evidence="2 3">
    <name type="scientific">Caenorhabditis briggsae</name>
    <dbReference type="NCBI Taxonomy" id="6238"/>
    <lineage>
        <taxon>Eukaryota</taxon>
        <taxon>Metazoa</taxon>
        <taxon>Ecdysozoa</taxon>
        <taxon>Nematoda</taxon>
        <taxon>Chromadorea</taxon>
        <taxon>Rhabditida</taxon>
        <taxon>Rhabditina</taxon>
        <taxon>Rhabditomorpha</taxon>
        <taxon>Rhabditoidea</taxon>
        <taxon>Rhabditidae</taxon>
        <taxon>Peloderinae</taxon>
        <taxon>Caenorhabditis</taxon>
    </lineage>
</organism>
<dbReference type="InterPro" id="IPR038050">
    <property type="entry name" value="Neuro_actylchol_rec"/>
</dbReference>
<gene>
    <name evidence="2" type="ORF">L3Y34_018365</name>
</gene>
<dbReference type="GO" id="GO:0016020">
    <property type="term" value="C:membrane"/>
    <property type="evidence" value="ECO:0007669"/>
    <property type="project" value="InterPro"/>
</dbReference>
<evidence type="ECO:0000313" key="3">
    <source>
        <dbReference type="Proteomes" id="UP000827892"/>
    </source>
</evidence>
<reference evidence="2 3" key="1">
    <citation type="submission" date="2022-05" db="EMBL/GenBank/DDBJ databases">
        <title>Chromosome-level reference genomes for two strains of Caenorhabditis briggsae: an improved platform for comparative genomics.</title>
        <authorList>
            <person name="Stevens L."/>
            <person name="Andersen E.C."/>
        </authorList>
    </citation>
    <scope>NUCLEOTIDE SEQUENCE [LARGE SCALE GENOMIC DNA]</scope>
    <source>
        <strain evidence="2">QX1410_ONT</strain>
        <tissue evidence="2">Whole-organism</tissue>
    </source>
</reference>
<dbReference type="SUPFAM" id="SSF90112">
    <property type="entry name" value="Neurotransmitter-gated ion-channel transmembrane pore"/>
    <property type="match status" value="1"/>
</dbReference>
<sequence>MIVFPSFIINAHSIVGVFMKDTDKMSKLNVGLTNIMTMTFILGVMADKIPRTGSIPLLGIYIIINLLIMVIAVGNIVLIGKLRKCAIPKLTGRKTKLRRKLEWCVGDPQETICMVVLSIANAVNFIVIIIFWIKDSS</sequence>
<proteinExistence type="predicted"/>
<dbReference type="EMBL" id="CP090892">
    <property type="protein sequence ID" value="ULU06455.1"/>
    <property type="molecule type" value="Genomic_DNA"/>
</dbReference>
<evidence type="ECO:0000313" key="2">
    <source>
        <dbReference type="EMBL" id="ULU06455.1"/>
    </source>
</evidence>
<feature type="transmembrane region" description="Helical" evidence="1">
    <location>
        <begin position="58"/>
        <end position="79"/>
    </location>
</feature>
<evidence type="ECO:0000256" key="1">
    <source>
        <dbReference type="SAM" id="Phobius"/>
    </source>
</evidence>
<dbReference type="GO" id="GO:0006811">
    <property type="term" value="P:monoatomic ion transport"/>
    <property type="evidence" value="ECO:0007669"/>
    <property type="project" value="InterPro"/>
</dbReference>